<evidence type="ECO:0000256" key="1">
    <source>
        <dbReference type="ARBA" id="ARBA00023125"/>
    </source>
</evidence>
<organism evidence="3 4">
    <name type="scientific">Candidatus Eisenbergiella intestinigallinarum</name>
    <dbReference type="NCBI Taxonomy" id="2838549"/>
    <lineage>
        <taxon>Bacteria</taxon>
        <taxon>Bacillati</taxon>
        <taxon>Bacillota</taxon>
        <taxon>Clostridia</taxon>
        <taxon>Lachnospirales</taxon>
        <taxon>Lachnospiraceae</taxon>
        <taxon>Eisenbergiella</taxon>
    </lineage>
</organism>
<dbReference type="SUPFAM" id="SSF47413">
    <property type="entry name" value="lambda repressor-like DNA-binding domains"/>
    <property type="match status" value="1"/>
</dbReference>
<dbReference type="EMBL" id="DWVS01000343">
    <property type="protein sequence ID" value="HJC88966.1"/>
    <property type="molecule type" value="Genomic_DNA"/>
</dbReference>
<evidence type="ECO:0000313" key="3">
    <source>
        <dbReference type="EMBL" id="HJC88966.1"/>
    </source>
</evidence>
<dbReference type="CDD" id="cd00093">
    <property type="entry name" value="HTH_XRE"/>
    <property type="match status" value="1"/>
</dbReference>
<dbReference type="GO" id="GO:0003677">
    <property type="term" value="F:DNA binding"/>
    <property type="evidence" value="ECO:0007669"/>
    <property type="project" value="UniProtKB-KW"/>
</dbReference>
<name>A0A9D2QK38_9FIRM</name>
<evidence type="ECO:0000259" key="2">
    <source>
        <dbReference type="PROSITE" id="PS50943"/>
    </source>
</evidence>
<feature type="domain" description="HTH cro/C1-type" evidence="2">
    <location>
        <begin position="7"/>
        <end position="61"/>
    </location>
</feature>
<dbReference type="Pfam" id="PF01381">
    <property type="entry name" value="HTH_3"/>
    <property type="match status" value="1"/>
</dbReference>
<reference evidence="3" key="1">
    <citation type="journal article" date="2021" name="PeerJ">
        <title>Extensive microbial diversity within the chicken gut microbiome revealed by metagenomics and culture.</title>
        <authorList>
            <person name="Gilroy R."/>
            <person name="Ravi A."/>
            <person name="Getino M."/>
            <person name="Pursley I."/>
            <person name="Horton D.L."/>
            <person name="Alikhan N.F."/>
            <person name="Baker D."/>
            <person name="Gharbi K."/>
            <person name="Hall N."/>
            <person name="Watson M."/>
            <person name="Adriaenssens E.M."/>
            <person name="Foster-Nyarko E."/>
            <person name="Jarju S."/>
            <person name="Secka A."/>
            <person name="Antonio M."/>
            <person name="Oren A."/>
            <person name="Chaudhuri R.R."/>
            <person name="La Ragione R."/>
            <person name="Hildebrand F."/>
            <person name="Pallen M.J."/>
        </authorList>
    </citation>
    <scope>NUCLEOTIDE SEQUENCE</scope>
    <source>
        <strain evidence="3">ChiBcec1-1630</strain>
    </source>
</reference>
<gene>
    <name evidence="3" type="ORF">H9926_13235</name>
</gene>
<dbReference type="Gene3D" id="1.10.260.40">
    <property type="entry name" value="lambda repressor-like DNA-binding domains"/>
    <property type="match status" value="1"/>
</dbReference>
<dbReference type="PROSITE" id="PS50943">
    <property type="entry name" value="HTH_CROC1"/>
    <property type="match status" value="1"/>
</dbReference>
<dbReference type="Proteomes" id="UP000823922">
    <property type="component" value="Unassembled WGS sequence"/>
</dbReference>
<dbReference type="PANTHER" id="PTHR46558:SF11">
    <property type="entry name" value="HTH-TYPE TRANSCRIPTIONAL REGULATOR XRE"/>
    <property type="match status" value="1"/>
</dbReference>
<keyword evidence="1" id="KW-0238">DNA-binding</keyword>
<comment type="caution">
    <text evidence="3">The sequence shown here is derived from an EMBL/GenBank/DDBJ whole genome shotgun (WGS) entry which is preliminary data.</text>
</comment>
<protein>
    <submittedName>
        <fullName evidence="3">Helix-turn-helix domain-containing protein</fullName>
    </submittedName>
</protein>
<evidence type="ECO:0000313" key="4">
    <source>
        <dbReference type="Proteomes" id="UP000823922"/>
    </source>
</evidence>
<dbReference type="InterPro" id="IPR010982">
    <property type="entry name" value="Lambda_DNA-bd_dom_sf"/>
</dbReference>
<dbReference type="SMART" id="SM00530">
    <property type="entry name" value="HTH_XRE"/>
    <property type="match status" value="1"/>
</dbReference>
<dbReference type="AlphaFoldDB" id="A0A9D2QK38"/>
<reference evidence="3" key="2">
    <citation type="submission" date="2021-04" db="EMBL/GenBank/DDBJ databases">
        <authorList>
            <person name="Gilroy R."/>
        </authorList>
    </citation>
    <scope>NUCLEOTIDE SEQUENCE</scope>
    <source>
        <strain evidence="3">ChiBcec1-1630</strain>
    </source>
</reference>
<accession>A0A9D2QK38</accession>
<proteinExistence type="predicted"/>
<dbReference type="InterPro" id="IPR001387">
    <property type="entry name" value="Cro/C1-type_HTH"/>
</dbReference>
<dbReference type="PANTHER" id="PTHR46558">
    <property type="entry name" value="TRACRIPTIONAL REGULATORY PROTEIN-RELATED-RELATED"/>
    <property type="match status" value="1"/>
</dbReference>
<sequence>MSFGERLKQLIEENNITQRQLSKELNIAPTTLSGYANGYREPDFLTLTLFADYFQVSVDYLIGYSDNPCRTQASCDRAVERLLYYYEKLSPDGRDLLLDEARLLLKYNRLNRKET</sequence>